<evidence type="ECO:0000313" key="2">
    <source>
        <dbReference type="Proteomes" id="UP000615446"/>
    </source>
</evidence>
<accession>A0A8H3M3E0</accession>
<proteinExistence type="predicted"/>
<name>A0A8H3M3E0_9GLOM</name>
<sequence>MKIDEIIPILYRSATNLSESFLRQNSLVVSVETTIISNNLTYKKHCFGKRLRLPRRCKHHRSEITIYINFNNEKNIDNKSSGKEQRKRESQNSRYFHAFNRELGKYNWCHFYNFSEVLSKKNKLLNKYAIRNFSETLQRYQSC</sequence>
<comment type="caution">
    <text evidence="1">The sequence shown here is derived from an EMBL/GenBank/DDBJ whole genome shotgun (WGS) entry which is preliminary data.</text>
</comment>
<dbReference type="EMBL" id="BLAL01000262">
    <property type="protein sequence ID" value="GES98184.1"/>
    <property type="molecule type" value="Genomic_DNA"/>
</dbReference>
<dbReference type="Proteomes" id="UP000615446">
    <property type="component" value="Unassembled WGS sequence"/>
</dbReference>
<gene>
    <name evidence="1" type="ORF">RCL2_002474300</name>
</gene>
<evidence type="ECO:0000313" key="1">
    <source>
        <dbReference type="EMBL" id="GES98184.1"/>
    </source>
</evidence>
<protein>
    <submittedName>
        <fullName evidence="1">Uncharacterized protein</fullName>
    </submittedName>
</protein>
<reference evidence="1" key="1">
    <citation type="submission" date="2019-10" db="EMBL/GenBank/DDBJ databases">
        <title>Conservation and host-specific expression of non-tandemly repeated heterogenous ribosome RNA gene in arbuscular mycorrhizal fungi.</title>
        <authorList>
            <person name="Maeda T."/>
            <person name="Kobayashi Y."/>
            <person name="Nakagawa T."/>
            <person name="Ezawa T."/>
            <person name="Yamaguchi K."/>
            <person name="Bino T."/>
            <person name="Nishimoto Y."/>
            <person name="Shigenobu S."/>
            <person name="Kawaguchi M."/>
        </authorList>
    </citation>
    <scope>NUCLEOTIDE SEQUENCE</scope>
    <source>
        <strain evidence="1">HR1</strain>
    </source>
</reference>
<organism evidence="1 2">
    <name type="scientific">Rhizophagus clarus</name>
    <dbReference type="NCBI Taxonomy" id="94130"/>
    <lineage>
        <taxon>Eukaryota</taxon>
        <taxon>Fungi</taxon>
        <taxon>Fungi incertae sedis</taxon>
        <taxon>Mucoromycota</taxon>
        <taxon>Glomeromycotina</taxon>
        <taxon>Glomeromycetes</taxon>
        <taxon>Glomerales</taxon>
        <taxon>Glomeraceae</taxon>
        <taxon>Rhizophagus</taxon>
    </lineage>
</organism>
<dbReference type="AlphaFoldDB" id="A0A8H3M3E0"/>